<sequence length="128" mass="13832">MTNQQFTIAELGAKFGGQMGQVLSELIVLEKLVEAQQAQIQELIENKTSLENELAQSKSEIYSLQHELQKTQNALSSEAAEIAAQGKAVIDGVTTDTEKINKYEDTETIASFAAANYGKEKAAPVEAA</sequence>
<feature type="coiled-coil region" evidence="1">
    <location>
        <begin position="26"/>
        <end position="74"/>
    </location>
</feature>
<gene>
    <name evidence="2" type="ORF">LCGC14_1021110</name>
</gene>
<name>A0A0F9R3B9_9ZZZZ</name>
<reference evidence="2" key="1">
    <citation type="journal article" date="2015" name="Nature">
        <title>Complex archaea that bridge the gap between prokaryotes and eukaryotes.</title>
        <authorList>
            <person name="Spang A."/>
            <person name="Saw J.H."/>
            <person name="Jorgensen S.L."/>
            <person name="Zaremba-Niedzwiedzka K."/>
            <person name="Martijn J."/>
            <person name="Lind A.E."/>
            <person name="van Eijk R."/>
            <person name="Schleper C."/>
            <person name="Guy L."/>
            <person name="Ettema T.J."/>
        </authorList>
    </citation>
    <scope>NUCLEOTIDE SEQUENCE</scope>
</reference>
<dbReference type="AlphaFoldDB" id="A0A0F9R3B9"/>
<protein>
    <submittedName>
        <fullName evidence="2">Uncharacterized protein</fullName>
    </submittedName>
</protein>
<proteinExistence type="predicted"/>
<comment type="caution">
    <text evidence="2">The sequence shown here is derived from an EMBL/GenBank/DDBJ whole genome shotgun (WGS) entry which is preliminary data.</text>
</comment>
<evidence type="ECO:0000313" key="2">
    <source>
        <dbReference type="EMBL" id="KKN11973.1"/>
    </source>
</evidence>
<dbReference type="EMBL" id="LAZR01004081">
    <property type="protein sequence ID" value="KKN11973.1"/>
    <property type="molecule type" value="Genomic_DNA"/>
</dbReference>
<organism evidence="2">
    <name type="scientific">marine sediment metagenome</name>
    <dbReference type="NCBI Taxonomy" id="412755"/>
    <lineage>
        <taxon>unclassified sequences</taxon>
        <taxon>metagenomes</taxon>
        <taxon>ecological metagenomes</taxon>
    </lineage>
</organism>
<keyword evidence="1" id="KW-0175">Coiled coil</keyword>
<accession>A0A0F9R3B9</accession>
<evidence type="ECO:0000256" key="1">
    <source>
        <dbReference type="SAM" id="Coils"/>
    </source>
</evidence>